<reference evidence="3" key="1">
    <citation type="journal article" date="2019" name="Int. J. Syst. Evol. Microbiol.">
        <title>The Global Catalogue of Microorganisms (GCM) 10K type strain sequencing project: providing services to taxonomists for standard genome sequencing and annotation.</title>
        <authorList>
            <consortium name="The Broad Institute Genomics Platform"/>
            <consortium name="The Broad Institute Genome Sequencing Center for Infectious Disease"/>
            <person name="Wu L."/>
            <person name="Ma J."/>
        </authorList>
    </citation>
    <scope>NUCLEOTIDE SEQUENCE [LARGE SCALE GENOMIC DNA]</scope>
    <source>
        <strain evidence="3">CCUG 62974</strain>
    </source>
</reference>
<dbReference type="Proteomes" id="UP001597024">
    <property type="component" value="Unassembled WGS sequence"/>
</dbReference>
<sequence length="176" mass="19788">MSWTRYDDLFTERPDWDEVSYPARWHYVAVVQACSRQRRWDGRMPLTRARRASDVDDPDGCLAELAGAGWVRLEDDVVILPLIAEHIPAPSIRDNAEKSKIRMQRMRAHRNGDHSLCDPDRCEKAASLRTVTPPVTRNTGTGRDGTGQDLSEAKANSSPADDVTDDPWPPVAQIKP</sequence>
<dbReference type="EMBL" id="JBHTHX010000114">
    <property type="protein sequence ID" value="MFD0884095.1"/>
    <property type="molecule type" value="Genomic_DNA"/>
</dbReference>
<evidence type="ECO:0000256" key="1">
    <source>
        <dbReference type="SAM" id="MobiDB-lite"/>
    </source>
</evidence>
<name>A0ABW3DJP0_9ACTN</name>
<evidence type="ECO:0000313" key="3">
    <source>
        <dbReference type="Proteomes" id="UP001597024"/>
    </source>
</evidence>
<evidence type="ECO:0000313" key="2">
    <source>
        <dbReference type="EMBL" id="MFD0884095.1"/>
    </source>
</evidence>
<feature type="region of interest" description="Disordered" evidence="1">
    <location>
        <begin position="127"/>
        <end position="176"/>
    </location>
</feature>
<keyword evidence="3" id="KW-1185">Reference proteome</keyword>
<organism evidence="2 3">
    <name type="scientific">Streptosporangium algeriense</name>
    <dbReference type="NCBI Taxonomy" id="1682748"/>
    <lineage>
        <taxon>Bacteria</taxon>
        <taxon>Bacillati</taxon>
        <taxon>Actinomycetota</taxon>
        <taxon>Actinomycetes</taxon>
        <taxon>Streptosporangiales</taxon>
        <taxon>Streptosporangiaceae</taxon>
        <taxon>Streptosporangium</taxon>
    </lineage>
</organism>
<proteinExistence type="predicted"/>
<comment type="caution">
    <text evidence="2">The sequence shown here is derived from an EMBL/GenBank/DDBJ whole genome shotgun (WGS) entry which is preliminary data.</text>
</comment>
<gene>
    <name evidence="2" type="ORF">ACFQ08_05955</name>
</gene>
<protein>
    <submittedName>
        <fullName evidence="2">Uncharacterized protein</fullName>
    </submittedName>
</protein>
<accession>A0ABW3DJP0</accession>